<organism evidence="4 5">
    <name type="scientific">Glossina palpalis gambiensis</name>
    <dbReference type="NCBI Taxonomy" id="67801"/>
    <lineage>
        <taxon>Eukaryota</taxon>
        <taxon>Metazoa</taxon>
        <taxon>Ecdysozoa</taxon>
        <taxon>Arthropoda</taxon>
        <taxon>Hexapoda</taxon>
        <taxon>Insecta</taxon>
        <taxon>Pterygota</taxon>
        <taxon>Neoptera</taxon>
        <taxon>Endopterygota</taxon>
        <taxon>Diptera</taxon>
        <taxon>Brachycera</taxon>
        <taxon>Muscomorpha</taxon>
        <taxon>Hippoboscoidea</taxon>
        <taxon>Glossinidae</taxon>
        <taxon>Glossina</taxon>
    </lineage>
</organism>
<feature type="region of interest" description="Disordered" evidence="2">
    <location>
        <begin position="330"/>
        <end position="353"/>
    </location>
</feature>
<dbReference type="Proteomes" id="UP000092460">
    <property type="component" value="Unassembled WGS sequence"/>
</dbReference>
<protein>
    <recommendedName>
        <fullName evidence="3">F-box domain-containing protein</fullName>
    </recommendedName>
</protein>
<feature type="compositionally biased region" description="Polar residues" evidence="2">
    <location>
        <begin position="366"/>
        <end position="379"/>
    </location>
</feature>
<dbReference type="STRING" id="67801.A0A1B0BC55"/>
<dbReference type="EMBL" id="JXJN01011850">
    <property type="status" value="NOT_ANNOTATED_CDS"/>
    <property type="molecule type" value="Genomic_DNA"/>
</dbReference>
<reference evidence="5" key="1">
    <citation type="submission" date="2015-01" db="EMBL/GenBank/DDBJ databases">
        <authorList>
            <person name="Aksoy S."/>
            <person name="Warren W."/>
            <person name="Wilson R.K."/>
        </authorList>
    </citation>
    <scope>NUCLEOTIDE SEQUENCE [LARGE SCALE GENOMIC DNA]</scope>
    <source>
        <strain evidence="5">IAEA</strain>
    </source>
</reference>
<feature type="compositionally biased region" description="Polar residues" evidence="2">
    <location>
        <begin position="395"/>
        <end position="408"/>
    </location>
</feature>
<dbReference type="SUPFAM" id="SSF81383">
    <property type="entry name" value="F-box domain"/>
    <property type="match status" value="1"/>
</dbReference>
<evidence type="ECO:0000259" key="3">
    <source>
        <dbReference type="PROSITE" id="PS50181"/>
    </source>
</evidence>
<dbReference type="InterPro" id="IPR039719">
    <property type="entry name" value="FBXO28"/>
</dbReference>
<dbReference type="PANTHER" id="PTHR13252">
    <property type="entry name" value="F-BOX ONLY PROTEIN 28"/>
    <property type="match status" value="1"/>
</dbReference>
<evidence type="ECO:0000256" key="1">
    <source>
        <dbReference type="SAM" id="Coils"/>
    </source>
</evidence>
<evidence type="ECO:0000256" key="2">
    <source>
        <dbReference type="SAM" id="MobiDB-lite"/>
    </source>
</evidence>
<evidence type="ECO:0000313" key="4">
    <source>
        <dbReference type="EnsemblMetazoa" id="GPPI025410-PA"/>
    </source>
</evidence>
<accession>A0A1B0BC55</accession>
<sequence length="414" mass="47177">MKMHLFDMPKEIFMDILEHLSYEEISKARLVCRRFDQQCQQVLNRGFNKAVKQHSLSFKRIKALLPRRESERRNHNLARHADILTSVETRLSMLSMTYGKYMDLNMCCFIPGRVLDEIFRILVLISTTNKPLRPHEVLQELRDISSMAIEHFDDKIINTLKKSIVDSNDRSYASSSSSSSSCAFHNVASTSGLGSISFNAMGEEISSVFRPYNYGTPGYIDSKRVGQVMHVKVLKSNVVREPHQHKHGGTQQLSTGRCSEAKAAMHYFRKLEVEYKRGIVQMHRMQQLQTLQSKRLQQALNALAEYKTEIVELKKRFEDVDAKNREISANMKHINPTSGDNKPPSPPQSSSAVPTIMTRDDLIVEQPTSTKNIKVNSDGTIIKRPYSDSDETSNMEENNVIDSNSSNLPKKPKV</sequence>
<dbReference type="InterPro" id="IPR036047">
    <property type="entry name" value="F-box-like_dom_sf"/>
</dbReference>
<evidence type="ECO:0000313" key="5">
    <source>
        <dbReference type="Proteomes" id="UP000092460"/>
    </source>
</evidence>
<dbReference type="VEuPathDB" id="VectorBase:GPPI025410"/>
<feature type="domain" description="F-box" evidence="3">
    <location>
        <begin position="2"/>
        <end position="61"/>
    </location>
</feature>
<keyword evidence="5" id="KW-1185">Reference proteome</keyword>
<dbReference type="CDD" id="cd22100">
    <property type="entry name" value="F-box_FBXO28"/>
    <property type="match status" value="1"/>
</dbReference>
<dbReference type="AlphaFoldDB" id="A0A1B0BC55"/>
<dbReference type="InterPro" id="IPR001810">
    <property type="entry name" value="F-box_dom"/>
</dbReference>
<dbReference type="PROSITE" id="PS50181">
    <property type="entry name" value="FBOX"/>
    <property type="match status" value="1"/>
</dbReference>
<dbReference type="EnsemblMetazoa" id="GPPI025410-RA">
    <property type="protein sequence ID" value="GPPI025410-PA"/>
    <property type="gene ID" value="GPPI025410"/>
</dbReference>
<feature type="region of interest" description="Disordered" evidence="2">
    <location>
        <begin position="365"/>
        <end position="414"/>
    </location>
</feature>
<name>A0A1B0BC55_9MUSC</name>
<feature type="coiled-coil region" evidence="1">
    <location>
        <begin position="296"/>
        <end position="330"/>
    </location>
</feature>
<proteinExistence type="predicted"/>
<dbReference type="SMART" id="SM00256">
    <property type="entry name" value="FBOX"/>
    <property type="match status" value="1"/>
</dbReference>
<dbReference type="GO" id="GO:0000209">
    <property type="term" value="P:protein polyubiquitination"/>
    <property type="evidence" value="ECO:0007669"/>
    <property type="project" value="TreeGrafter"/>
</dbReference>
<dbReference type="PANTHER" id="PTHR13252:SF9">
    <property type="entry name" value="F-BOX ONLY PROTEIN 28"/>
    <property type="match status" value="1"/>
</dbReference>
<reference evidence="4" key="2">
    <citation type="submission" date="2020-05" db="UniProtKB">
        <authorList>
            <consortium name="EnsemblMetazoa"/>
        </authorList>
    </citation>
    <scope>IDENTIFICATION</scope>
    <source>
        <strain evidence="4">IAEA</strain>
    </source>
</reference>
<dbReference type="Pfam" id="PF12937">
    <property type="entry name" value="F-box-like"/>
    <property type="match status" value="1"/>
</dbReference>
<keyword evidence="1" id="KW-0175">Coiled coil</keyword>